<reference evidence="17 18" key="1">
    <citation type="submission" date="2017-08" db="EMBL/GenBank/DDBJ databases">
        <title>Substantial Increase in Enzyme Production by Combined Drug-Resistance Mutations in Paenibacillus agaridevorans.</title>
        <authorList>
            <person name="Tanaka Y."/>
            <person name="Funane K."/>
            <person name="Hosaka T."/>
            <person name="Shiwa Y."/>
            <person name="Fujita N."/>
            <person name="Miyazaki T."/>
            <person name="Yoshikawa H."/>
            <person name="Murakami K."/>
            <person name="Kasahara K."/>
            <person name="Inaoka T."/>
            <person name="Hiraga Y."/>
            <person name="Ochi K."/>
        </authorList>
    </citation>
    <scope>NUCLEOTIDE SEQUENCE [LARGE SCALE GENOMIC DNA]</scope>
    <source>
        <strain evidence="17 18">T-3040</strain>
    </source>
</reference>
<feature type="active site" description="Proton donor" evidence="12">
    <location>
        <position position="64"/>
    </location>
</feature>
<dbReference type="InterPro" id="IPR006262">
    <property type="entry name" value="Cyt_deam_tetra"/>
</dbReference>
<evidence type="ECO:0000256" key="15">
    <source>
        <dbReference type="RuleBase" id="RU364006"/>
    </source>
</evidence>
<evidence type="ECO:0000259" key="16">
    <source>
        <dbReference type="PROSITE" id="PS51747"/>
    </source>
</evidence>
<dbReference type="InterPro" id="IPR016192">
    <property type="entry name" value="APOBEC/CMP_deaminase_Zn-bd"/>
</dbReference>
<keyword evidence="8 14" id="KW-0862">Zinc</keyword>
<dbReference type="Proteomes" id="UP000245202">
    <property type="component" value="Unassembled WGS sequence"/>
</dbReference>
<dbReference type="Gene3D" id="3.40.140.10">
    <property type="entry name" value="Cytidine Deaminase, domain 2"/>
    <property type="match status" value="1"/>
</dbReference>
<organism evidence="17 18">
    <name type="scientific">Paenibacillus agaridevorans</name>
    <dbReference type="NCBI Taxonomy" id="171404"/>
    <lineage>
        <taxon>Bacteria</taxon>
        <taxon>Bacillati</taxon>
        <taxon>Bacillota</taxon>
        <taxon>Bacilli</taxon>
        <taxon>Bacillales</taxon>
        <taxon>Paenibacillaceae</taxon>
        <taxon>Paenibacillus</taxon>
    </lineage>
</organism>
<feature type="binding site" evidence="14">
    <location>
        <position position="100"/>
    </location>
    <ligand>
        <name>Zn(2+)</name>
        <dbReference type="ChEBI" id="CHEBI:29105"/>
        <note>catalytic</note>
    </ligand>
</feature>
<name>A0A2R5EZP1_9BACL</name>
<evidence type="ECO:0000256" key="6">
    <source>
        <dbReference type="ARBA" id="ARBA00022723"/>
    </source>
</evidence>
<comment type="catalytic activity">
    <reaction evidence="10 15">
        <text>2'-deoxycytidine + H2O + H(+) = 2'-deoxyuridine + NH4(+)</text>
        <dbReference type="Rhea" id="RHEA:13433"/>
        <dbReference type="ChEBI" id="CHEBI:15377"/>
        <dbReference type="ChEBI" id="CHEBI:15378"/>
        <dbReference type="ChEBI" id="CHEBI:15698"/>
        <dbReference type="ChEBI" id="CHEBI:16450"/>
        <dbReference type="ChEBI" id="CHEBI:28938"/>
        <dbReference type="EC" id="3.5.4.5"/>
    </reaction>
</comment>
<dbReference type="InterPro" id="IPR050202">
    <property type="entry name" value="Cyt/Deoxycyt_deaminase"/>
</dbReference>
<feature type="domain" description="CMP/dCMP-type deaminase" evidence="16">
    <location>
        <begin position="10"/>
        <end position="139"/>
    </location>
</feature>
<evidence type="ECO:0000256" key="3">
    <source>
        <dbReference type="ARBA" id="ARBA00006576"/>
    </source>
</evidence>
<comment type="catalytic activity">
    <reaction evidence="11 15">
        <text>cytidine + H2O + H(+) = uridine + NH4(+)</text>
        <dbReference type="Rhea" id="RHEA:16069"/>
        <dbReference type="ChEBI" id="CHEBI:15377"/>
        <dbReference type="ChEBI" id="CHEBI:15378"/>
        <dbReference type="ChEBI" id="CHEBI:16704"/>
        <dbReference type="ChEBI" id="CHEBI:17562"/>
        <dbReference type="ChEBI" id="CHEBI:28938"/>
        <dbReference type="EC" id="3.5.4.5"/>
    </reaction>
</comment>
<evidence type="ECO:0000313" key="17">
    <source>
        <dbReference type="EMBL" id="GBG12186.1"/>
    </source>
</evidence>
<dbReference type="SUPFAM" id="SSF53927">
    <property type="entry name" value="Cytidine deaminase-like"/>
    <property type="match status" value="1"/>
</dbReference>
<gene>
    <name evidence="17" type="ORF">PAT3040_07049</name>
</gene>
<accession>A0A2R5EZP1</accession>
<evidence type="ECO:0000256" key="2">
    <source>
        <dbReference type="ARBA" id="ARBA00003949"/>
    </source>
</evidence>
<protein>
    <recommendedName>
        <fullName evidence="5 15">Cytidine deaminase</fullName>
        <ecNumber evidence="4 15">3.5.4.5</ecNumber>
    </recommendedName>
    <alternativeName>
        <fullName evidence="9 15">Cytidine aminohydrolase</fullName>
    </alternativeName>
</protein>
<feature type="binding site" evidence="13">
    <location>
        <begin position="51"/>
        <end position="57"/>
    </location>
    <ligand>
        <name>substrate</name>
    </ligand>
</feature>
<evidence type="ECO:0000256" key="10">
    <source>
        <dbReference type="ARBA" id="ARBA00049252"/>
    </source>
</evidence>
<feature type="binding site" evidence="14">
    <location>
        <position position="62"/>
    </location>
    <ligand>
        <name>Zn(2+)</name>
        <dbReference type="ChEBI" id="CHEBI:29105"/>
        <note>catalytic</note>
    </ligand>
</feature>
<evidence type="ECO:0000256" key="14">
    <source>
        <dbReference type="PIRSR" id="PIRSR606262-3"/>
    </source>
</evidence>
<dbReference type="FunFam" id="3.40.140.10:FF:000008">
    <property type="entry name" value="Cytidine deaminase"/>
    <property type="match status" value="1"/>
</dbReference>
<dbReference type="AlphaFoldDB" id="A0A2R5EZP1"/>
<dbReference type="EC" id="3.5.4.5" evidence="4 15"/>
<dbReference type="GO" id="GO:0004126">
    <property type="term" value="F:cytidine deaminase activity"/>
    <property type="evidence" value="ECO:0007669"/>
    <property type="project" value="UniProtKB-UniRule"/>
</dbReference>
<evidence type="ECO:0000313" key="18">
    <source>
        <dbReference type="Proteomes" id="UP000245202"/>
    </source>
</evidence>
<evidence type="ECO:0000256" key="8">
    <source>
        <dbReference type="ARBA" id="ARBA00022833"/>
    </source>
</evidence>
<proteinExistence type="inferred from homology"/>
<comment type="function">
    <text evidence="2 15">This enzyme scavenges exogenous and endogenous cytidine and 2'-deoxycytidine for UMP synthesis.</text>
</comment>
<dbReference type="GO" id="GO:0008270">
    <property type="term" value="F:zinc ion binding"/>
    <property type="evidence" value="ECO:0007669"/>
    <property type="project" value="UniProtKB-UniRule"/>
</dbReference>
<keyword evidence="7 15" id="KW-0378">Hydrolase</keyword>
<dbReference type="EMBL" id="BDQX01000458">
    <property type="protein sequence ID" value="GBG12186.1"/>
    <property type="molecule type" value="Genomic_DNA"/>
</dbReference>
<dbReference type="PROSITE" id="PS51747">
    <property type="entry name" value="CYT_DCMP_DEAMINASES_2"/>
    <property type="match status" value="1"/>
</dbReference>
<evidence type="ECO:0000256" key="4">
    <source>
        <dbReference type="ARBA" id="ARBA00012783"/>
    </source>
</evidence>
<comment type="similarity">
    <text evidence="3 15">Belongs to the cytidine and deoxycytidylate deaminase family.</text>
</comment>
<evidence type="ECO:0000256" key="11">
    <source>
        <dbReference type="ARBA" id="ARBA00049558"/>
    </source>
</evidence>
<dbReference type="PANTHER" id="PTHR11644">
    <property type="entry name" value="CYTIDINE DEAMINASE"/>
    <property type="match status" value="1"/>
</dbReference>
<dbReference type="InterPro" id="IPR002125">
    <property type="entry name" value="CMP_dCMP_dom"/>
</dbReference>
<dbReference type="GO" id="GO:0055086">
    <property type="term" value="P:nucleobase-containing small molecule metabolic process"/>
    <property type="evidence" value="ECO:0007669"/>
    <property type="project" value="UniProtKB-ARBA"/>
</dbReference>
<comment type="cofactor">
    <cofactor evidence="1 14 15">
        <name>Zn(2+)</name>
        <dbReference type="ChEBI" id="CHEBI:29105"/>
    </cofactor>
</comment>
<dbReference type="NCBIfam" id="NF004064">
    <property type="entry name" value="PRK05578.1"/>
    <property type="match status" value="1"/>
</dbReference>
<feature type="binding site" evidence="14">
    <location>
        <position position="97"/>
    </location>
    <ligand>
        <name>Zn(2+)</name>
        <dbReference type="ChEBI" id="CHEBI:29105"/>
        <note>catalytic</note>
    </ligand>
</feature>
<keyword evidence="18" id="KW-1185">Reference proteome</keyword>
<evidence type="ECO:0000256" key="12">
    <source>
        <dbReference type="PIRSR" id="PIRSR606262-1"/>
    </source>
</evidence>
<dbReference type="CDD" id="cd01283">
    <property type="entry name" value="cytidine_deaminase"/>
    <property type="match status" value="1"/>
</dbReference>
<keyword evidence="6 14" id="KW-0479">Metal-binding</keyword>
<dbReference type="PROSITE" id="PS00903">
    <property type="entry name" value="CYT_DCMP_DEAMINASES_1"/>
    <property type="match status" value="1"/>
</dbReference>
<dbReference type="PANTHER" id="PTHR11644:SF2">
    <property type="entry name" value="CYTIDINE DEAMINASE"/>
    <property type="match status" value="1"/>
</dbReference>
<evidence type="ECO:0000256" key="5">
    <source>
        <dbReference type="ARBA" id="ARBA00018266"/>
    </source>
</evidence>
<comment type="caution">
    <text evidence="17">The sequence shown here is derived from an EMBL/GenBank/DDBJ whole genome shotgun (WGS) entry which is preliminary data.</text>
</comment>
<evidence type="ECO:0000256" key="9">
    <source>
        <dbReference type="ARBA" id="ARBA00032005"/>
    </source>
</evidence>
<dbReference type="NCBIfam" id="TIGR01354">
    <property type="entry name" value="cyt_deam_tetra"/>
    <property type="match status" value="1"/>
</dbReference>
<evidence type="ECO:0000256" key="7">
    <source>
        <dbReference type="ARBA" id="ARBA00022801"/>
    </source>
</evidence>
<dbReference type="Pfam" id="PF00383">
    <property type="entry name" value="dCMP_cyt_deam_1"/>
    <property type="match status" value="1"/>
</dbReference>
<dbReference type="GO" id="GO:0042802">
    <property type="term" value="F:identical protein binding"/>
    <property type="evidence" value="ECO:0007669"/>
    <property type="project" value="UniProtKB-ARBA"/>
</dbReference>
<sequence>MLMEYTGLKPEYSAMLKQAYEAMARAYVPYSGFQVGAALLDAEGQTHYGCNVENAAYGPTNCAERTALFRAIADGRSAGEFRAIAVIGDTDGPIAPCGICRQVMVELCAPDTPVIMGNLRGAWSIATVAELLPGAFTPASLNKEEHELT</sequence>
<evidence type="ECO:0000256" key="1">
    <source>
        <dbReference type="ARBA" id="ARBA00001947"/>
    </source>
</evidence>
<dbReference type="GO" id="GO:0005829">
    <property type="term" value="C:cytosol"/>
    <property type="evidence" value="ECO:0007669"/>
    <property type="project" value="TreeGrafter"/>
</dbReference>
<dbReference type="GO" id="GO:0072527">
    <property type="term" value="P:pyrimidine-containing compound metabolic process"/>
    <property type="evidence" value="ECO:0007669"/>
    <property type="project" value="UniProtKB-ARBA"/>
</dbReference>
<dbReference type="InterPro" id="IPR016193">
    <property type="entry name" value="Cytidine_deaminase-like"/>
</dbReference>
<evidence type="ECO:0000256" key="13">
    <source>
        <dbReference type="PIRSR" id="PIRSR606262-2"/>
    </source>
</evidence>